<evidence type="ECO:0000313" key="2">
    <source>
        <dbReference type="EMBL" id="GBO01612.1"/>
    </source>
</evidence>
<keyword evidence="3" id="KW-1185">Reference proteome</keyword>
<organism evidence="2 3">
    <name type="scientific">Araneus ventricosus</name>
    <name type="common">Orbweaver spider</name>
    <name type="synonym">Epeira ventricosa</name>
    <dbReference type="NCBI Taxonomy" id="182803"/>
    <lineage>
        <taxon>Eukaryota</taxon>
        <taxon>Metazoa</taxon>
        <taxon>Ecdysozoa</taxon>
        <taxon>Arthropoda</taxon>
        <taxon>Chelicerata</taxon>
        <taxon>Arachnida</taxon>
        <taxon>Araneae</taxon>
        <taxon>Araneomorphae</taxon>
        <taxon>Entelegynae</taxon>
        <taxon>Araneoidea</taxon>
        <taxon>Araneidae</taxon>
        <taxon>Araneus</taxon>
    </lineage>
</organism>
<feature type="region of interest" description="Disordered" evidence="1">
    <location>
        <begin position="1"/>
        <end position="32"/>
    </location>
</feature>
<feature type="compositionally biased region" description="Polar residues" evidence="1">
    <location>
        <begin position="1"/>
        <end position="14"/>
    </location>
</feature>
<reference evidence="2 3" key="1">
    <citation type="journal article" date="2019" name="Sci. Rep.">
        <title>Orb-weaving spider Araneus ventricosus genome elucidates the spidroin gene catalogue.</title>
        <authorList>
            <person name="Kono N."/>
            <person name="Nakamura H."/>
            <person name="Ohtoshi R."/>
            <person name="Moran D.A.P."/>
            <person name="Shinohara A."/>
            <person name="Yoshida Y."/>
            <person name="Fujiwara M."/>
            <person name="Mori M."/>
            <person name="Tomita M."/>
            <person name="Arakawa K."/>
        </authorList>
    </citation>
    <scope>NUCLEOTIDE SEQUENCE [LARGE SCALE GENOMIC DNA]</scope>
</reference>
<evidence type="ECO:0000313" key="3">
    <source>
        <dbReference type="Proteomes" id="UP000499080"/>
    </source>
</evidence>
<dbReference type="Proteomes" id="UP000499080">
    <property type="component" value="Unassembled WGS sequence"/>
</dbReference>
<protein>
    <submittedName>
        <fullName evidence="2">Uncharacterized protein</fullName>
    </submittedName>
</protein>
<dbReference type="AlphaFoldDB" id="A0A4Y2TMW4"/>
<evidence type="ECO:0000256" key="1">
    <source>
        <dbReference type="SAM" id="MobiDB-lite"/>
    </source>
</evidence>
<dbReference type="EMBL" id="BGPR01029673">
    <property type="protein sequence ID" value="GBO01612.1"/>
    <property type="molecule type" value="Genomic_DNA"/>
</dbReference>
<comment type="caution">
    <text evidence="2">The sequence shown here is derived from an EMBL/GenBank/DDBJ whole genome shotgun (WGS) entry which is preliminary data.</text>
</comment>
<sequence>MTRQSLLRNPTNSVSDKRGLLRPVSSPPNQTSLERWHAPSFEFCSEGLSCQCCGKKRLQKSRAPSDKNCGARGMRRGLISREMNILG</sequence>
<gene>
    <name evidence="2" type="ORF">AVEN_102682_1</name>
</gene>
<proteinExistence type="predicted"/>
<name>A0A4Y2TMW4_ARAVE</name>
<accession>A0A4Y2TMW4</accession>